<protein>
    <recommendedName>
        <fullName evidence="3">DUF4169 domain-containing protein</fullName>
    </recommendedName>
</protein>
<dbReference type="AlphaFoldDB" id="A0A3B0RC61"/>
<feature type="compositionally biased region" description="Basic residues" evidence="1">
    <location>
        <begin position="26"/>
        <end position="41"/>
    </location>
</feature>
<feature type="region of interest" description="Disordered" evidence="1">
    <location>
        <begin position="1"/>
        <end position="44"/>
    </location>
</feature>
<accession>A0A3B0RC61</accession>
<reference evidence="2" key="1">
    <citation type="submission" date="2018-06" db="EMBL/GenBank/DDBJ databases">
        <authorList>
            <person name="Zhirakovskaya E."/>
        </authorList>
    </citation>
    <scope>NUCLEOTIDE SEQUENCE</scope>
</reference>
<evidence type="ECO:0000313" key="2">
    <source>
        <dbReference type="EMBL" id="VAV89167.1"/>
    </source>
</evidence>
<proteinExistence type="predicted"/>
<sequence>MGNIIKFSRARKTLAKQKKDAQASKNRAKFGQKKVTKSRTRKEKDTFVTHLNNHRLEEPED</sequence>
<dbReference type="Pfam" id="PF13770">
    <property type="entry name" value="DUF4169"/>
    <property type="match status" value="1"/>
</dbReference>
<evidence type="ECO:0008006" key="3">
    <source>
        <dbReference type="Google" id="ProtNLM"/>
    </source>
</evidence>
<dbReference type="EMBL" id="UOED01000043">
    <property type="protein sequence ID" value="VAV89167.1"/>
    <property type="molecule type" value="Genomic_DNA"/>
</dbReference>
<evidence type="ECO:0000256" key="1">
    <source>
        <dbReference type="SAM" id="MobiDB-lite"/>
    </source>
</evidence>
<dbReference type="InterPro" id="IPR025227">
    <property type="entry name" value="DUF4169"/>
</dbReference>
<name>A0A3B0RC61_9ZZZZ</name>
<organism evidence="2">
    <name type="scientific">hydrothermal vent metagenome</name>
    <dbReference type="NCBI Taxonomy" id="652676"/>
    <lineage>
        <taxon>unclassified sequences</taxon>
        <taxon>metagenomes</taxon>
        <taxon>ecological metagenomes</taxon>
    </lineage>
</organism>
<gene>
    <name evidence="2" type="ORF">MNBD_ALPHA02-1280</name>
</gene>